<dbReference type="NCBIfam" id="TIGR00738">
    <property type="entry name" value="rrf2_super"/>
    <property type="match status" value="1"/>
</dbReference>
<dbReference type="PROSITE" id="PS51197">
    <property type="entry name" value="HTH_RRF2_2"/>
    <property type="match status" value="1"/>
</dbReference>
<gene>
    <name evidence="2" type="ORF">HMPREF9625_00196</name>
</gene>
<protein>
    <submittedName>
        <fullName evidence="2">Rrf2 family protein</fullName>
    </submittedName>
</protein>
<evidence type="ECO:0000313" key="3">
    <source>
        <dbReference type="Proteomes" id="UP000018461"/>
    </source>
</evidence>
<dbReference type="Proteomes" id="UP000018461">
    <property type="component" value="Unassembled WGS sequence"/>
</dbReference>
<dbReference type="Pfam" id="PF02082">
    <property type="entry name" value="Rrf2"/>
    <property type="match status" value="1"/>
</dbReference>
<sequence>MMISTKGRYALSTLIDIAKNQDENSPVSIKEMAERQGISLKYLEQIISLMVKGKLLKSVRGAKGGYLLSRDAKDILVGEILNAAEGTLAPVDCVRDGVSCEKSASCPTFPLYKEIEDAIYSVVNRYTLRDLVKGDKA</sequence>
<name>G9WLI7_9FIRM</name>
<dbReference type="Gene3D" id="1.10.10.10">
    <property type="entry name" value="Winged helix-like DNA-binding domain superfamily/Winged helix DNA-binding domain"/>
    <property type="match status" value="1"/>
</dbReference>
<dbReference type="EMBL" id="AFZC02000003">
    <property type="protein sequence ID" value="EHL12642.1"/>
    <property type="molecule type" value="Genomic_DNA"/>
</dbReference>
<evidence type="ECO:0000256" key="1">
    <source>
        <dbReference type="ARBA" id="ARBA00023125"/>
    </source>
</evidence>
<proteinExistence type="predicted"/>
<accession>G9WLI7</accession>
<keyword evidence="3" id="KW-1185">Reference proteome</keyword>
<dbReference type="GO" id="GO:0005829">
    <property type="term" value="C:cytosol"/>
    <property type="evidence" value="ECO:0007669"/>
    <property type="project" value="TreeGrafter"/>
</dbReference>
<reference evidence="2" key="2">
    <citation type="submission" date="2013-03" db="EMBL/GenBank/DDBJ databases">
        <title>The Genome Sequence of Oribacterium sp. ACB1.</title>
        <authorList>
            <consortium name="The Broad Institute Genomics Platform"/>
            <consortium name="The Broad Institute Genome Sequencing Center for Infectious Disease"/>
            <person name="Earl A."/>
            <person name="Ward D."/>
            <person name="Feldgarden M."/>
            <person name="Gevers D."/>
            <person name="Sizova M."/>
            <person name="Hazen A."/>
            <person name="Epstein S."/>
            <person name="Walker B."/>
            <person name="Young S."/>
            <person name="Zeng Q."/>
            <person name="Gargeya S."/>
            <person name="Fitzgerald M."/>
            <person name="Haas B."/>
            <person name="Abouelleil A."/>
            <person name="Allen A.W."/>
            <person name="Alvarado L."/>
            <person name="Arachchi H.M."/>
            <person name="Berlin A.M."/>
            <person name="Chapman S.B."/>
            <person name="Gainer-Dewar J."/>
            <person name="Goldberg J."/>
            <person name="Griggs A."/>
            <person name="Gujja S."/>
            <person name="Hansen M."/>
            <person name="Howarth C."/>
            <person name="Imamovic A."/>
            <person name="Ireland A."/>
            <person name="Larimer J."/>
            <person name="McCowan C."/>
            <person name="Murphy C."/>
            <person name="Pearson M."/>
            <person name="Poon T.W."/>
            <person name="Priest M."/>
            <person name="Roberts A."/>
            <person name="Saif S."/>
            <person name="Shea T."/>
            <person name="Sisk P."/>
            <person name="Sykes S."/>
            <person name="Wortman J."/>
            <person name="Nusbaum C."/>
            <person name="Birren B."/>
        </authorList>
    </citation>
    <scope>NUCLEOTIDE SEQUENCE [LARGE SCALE GENOMIC DNA]</scope>
    <source>
        <strain evidence="2">ACB1</strain>
    </source>
</reference>
<dbReference type="GO" id="GO:0003677">
    <property type="term" value="F:DNA binding"/>
    <property type="evidence" value="ECO:0007669"/>
    <property type="project" value="UniProtKB-KW"/>
</dbReference>
<dbReference type="PANTHER" id="PTHR33221:SF5">
    <property type="entry name" value="HTH-TYPE TRANSCRIPTIONAL REGULATOR ISCR"/>
    <property type="match status" value="1"/>
</dbReference>
<dbReference type="HOGENOM" id="CLU_107144_0_1_9"/>
<dbReference type="PANTHER" id="PTHR33221">
    <property type="entry name" value="WINGED HELIX-TURN-HELIX TRANSCRIPTIONAL REGULATOR, RRF2 FAMILY"/>
    <property type="match status" value="1"/>
</dbReference>
<dbReference type="InterPro" id="IPR036388">
    <property type="entry name" value="WH-like_DNA-bd_sf"/>
</dbReference>
<dbReference type="AlphaFoldDB" id="G9WLI7"/>
<dbReference type="GO" id="GO:0003700">
    <property type="term" value="F:DNA-binding transcription factor activity"/>
    <property type="evidence" value="ECO:0007669"/>
    <property type="project" value="TreeGrafter"/>
</dbReference>
<dbReference type="PATRIC" id="fig|796943.3.peg.579"/>
<evidence type="ECO:0000313" key="2">
    <source>
        <dbReference type="EMBL" id="EHL12642.1"/>
    </source>
</evidence>
<reference evidence="2" key="1">
    <citation type="submission" date="2011-08" db="EMBL/GenBank/DDBJ databases">
        <authorList>
            <consortium name="The Broad Institute Genome Sequencing Platform"/>
            <person name="Earl A."/>
            <person name="Ward D."/>
            <person name="Feldgarden M."/>
            <person name="Gevers D."/>
            <person name="Sizova M."/>
            <person name="Hazen A."/>
            <person name="Epstein S."/>
            <person name="Young S.K."/>
            <person name="Zeng Q."/>
            <person name="Gargeya S."/>
            <person name="Fitzgerald M."/>
            <person name="Haas B."/>
            <person name="Abouelleil A."/>
            <person name="Alvarado L."/>
            <person name="Arachchi H.M."/>
            <person name="Berlin A."/>
            <person name="Brown A."/>
            <person name="Chapman S.B."/>
            <person name="Chen Z."/>
            <person name="Dunbar C."/>
            <person name="Freedman E."/>
            <person name="Gearin G."/>
            <person name="Gellesch M."/>
            <person name="Goldberg J."/>
            <person name="Griggs A."/>
            <person name="Gujja S."/>
            <person name="Heiman D."/>
            <person name="Howarth C."/>
            <person name="Larson L."/>
            <person name="Lui A."/>
            <person name="MacDonald P.J.P."/>
            <person name="Montmayeur A."/>
            <person name="Murphy C."/>
            <person name="Neiman D."/>
            <person name="Pearson M."/>
            <person name="Priest M."/>
            <person name="Roberts A."/>
            <person name="Saif S."/>
            <person name="Shea T."/>
            <person name="Shenoy N."/>
            <person name="Sisk P."/>
            <person name="Stolte C."/>
            <person name="Sykes S."/>
            <person name="Wortman J."/>
            <person name="Nusbaum C."/>
            <person name="Birren B."/>
        </authorList>
    </citation>
    <scope>NUCLEOTIDE SEQUENCE</scope>
    <source>
        <strain evidence="2">ACB1</strain>
    </source>
</reference>
<dbReference type="SUPFAM" id="SSF46785">
    <property type="entry name" value="Winged helix' DNA-binding domain"/>
    <property type="match status" value="1"/>
</dbReference>
<dbReference type="STRING" id="796943.HMPREF9625_00196"/>
<comment type="caution">
    <text evidence="2">The sequence shown here is derived from an EMBL/GenBank/DDBJ whole genome shotgun (WGS) entry which is preliminary data.</text>
</comment>
<dbReference type="InterPro" id="IPR000944">
    <property type="entry name" value="Tscrpt_reg_Rrf2"/>
</dbReference>
<dbReference type="InterPro" id="IPR036390">
    <property type="entry name" value="WH_DNA-bd_sf"/>
</dbReference>
<dbReference type="RefSeq" id="WP_009534066.1">
    <property type="nucleotide sequence ID" value="NZ_KE148312.1"/>
</dbReference>
<keyword evidence="1" id="KW-0238">DNA-binding</keyword>
<organism evidence="2 3">
    <name type="scientific">Oribacterium parvum ACB1</name>
    <dbReference type="NCBI Taxonomy" id="796943"/>
    <lineage>
        <taxon>Bacteria</taxon>
        <taxon>Bacillati</taxon>
        <taxon>Bacillota</taxon>
        <taxon>Clostridia</taxon>
        <taxon>Lachnospirales</taxon>
        <taxon>Lachnospiraceae</taxon>
        <taxon>Oribacterium</taxon>
    </lineage>
</organism>